<protein>
    <recommendedName>
        <fullName evidence="7">Type IV secretion system coupling protein TraD DNA-binding domain-containing protein</fullName>
    </recommendedName>
</protein>
<evidence type="ECO:0000259" key="3">
    <source>
        <dbReference type="Pfam" id="PF12696"/>
    </source>
</evidence>
<feature type="compositionally biased region" description="Basic and acidic residues" evidence="1">
    <location>
        <begin position="698"/>
        <end position="715"/>
    </location>
</feature>
<feature type="domain" description="TraD/TraG TraM recognition site" evidence="3">
    <location>
        <begin position="583"/>
        <end position="651"/>
    </location>
</feature>
<proteinExistence type="predicted"/>
<dbReference type="CDD" id="cd01127">
    <property type="entry name" value="TrwB_TraG_TraD_VirD4"/>
    <property type="match status" value="2"/>
</dbReference>
<sequence length="715" mass="79908">MKNSRDSEELPAAMEQVFAVLGMGKQKHGLLSMLFGKSEPMHFFSFEIVSLSGVIHFYIVTPEQELSYLESQLTTQYPKVVLSSGIDGLAHVFSLPHLSSQLIFTEPFYLPIKTYADIKDIDLLSGPLGQLAKLKENQSAAVQLWVTPAGNSWKQTAAGVVARGIPDPVIAGRTKAHPQARVIERKLNQVGFKVGLRLVVAGKTSDERERLLRDLAGSYGVFAAGDGNGLTLSDPSSWNRKKFEEAMYFRKGDLIPRFQIFGSSELASLWHPPGLMLSSIKNISWGSKLIGEAPENLPASGGKEEIKKEINFFARTEFKNKTVTFGIKKEDRRKHLYIIGKTGTGKSTMIANMAINDMRNGEGVAVIDPHGDLSNALLDYIPSNRINDVAYLDPSDTEHPFHLNPLEIDNAVQREIVASGIVSIFYKLYAHSWGPRLEYILRNTILTLLYVPQSTLLLVPELLTNEGYRQKTVERLPDQVLKNFWLNEFSKMSPQLRSEAIMPILNKVGQFLSSQTVRNIVGYPKSTINLESMMNGGKIILMNLSEGKLGEDNSALLGAMMITKIQLAAMGRVYQHEHERRDFYLYVDEFQNFATSSFVKILSEARKYRLDLTLANQYIGQIEEEVQDAIFGNAGSIVSFGVGATDARPLAREFGLKYKEEELVGLGNYQIVLKLSIDNHTSPPFSATTLPLPRSHNQSREKVIRSSRERYTKKV</sequence>
<evidence type="ECO:0000313" key="5">
    <source>
        <dbReference type="EMBL" id="KKT34713.1"/>
    </source>
</evidence>
<evidence type="ECO:0000256" key="1">
    <source>
        <dbReference type="SAM" id="MobiDB-lite"/>
    </source>
</evidence>
<dbReference type="InterPro" id="IPR032689">
    <property type="entry name" value="TraG-D_C"/>
</dbReference>
<dbReference type="InterPro" id="IPR002789">
    <property type="entry name" value="HerA_central"/>
</dbReference>
<dbReference type="PATRIC" id="fig|1618447.3.peg.1202"/>
<organism evidence="5 6">
    <name type="scientific">Candidatus Gottesmanbacteria bacterium GW2011_GWB1_44_11c</name>
    <dbReference type="NCBI Taxonomy" id="1618447"/>
    <lineage>
        <taxon>Bacteria</taxon>
        <taxon>Candidatus Gottesmaniibacteriota</taxon>
    </lineage>
</organism>
<feature type="region of interest" description="Disordered" evidence="1">
    <location>
        <begin position="686"/>
        <end position="715"/>
    </location>
</feature>
<evidence type="ECO:0000259" key="2">
    <source>
        <dbReference type="Pfam" id="PF01935"/>
    </source>
</evidence>
<dbReference type="PANTHER" id="PTHR30121">
    <property type="entry name" value="UNCHARACTERIZED PROTEIN YJGR-RELATED"/>
    <property type="match status" value="1"/>
</dbReference>
<dbReference type="InterPro" id="IPR058441">
    <property type="entry name" value="DUF8128"/>
</dbReference>
<dbReference type="InterPro" id="IPR051162">
    <property type="entry name" value="T4SS_component"/>
</dbReference>
<dbReference type="SUPFAM" id="SSF52540">
    <property type="entry name" value="P-loop containing nucleoside triphosphate hydrolases"/>
    <property type="match status" value="1"/>
</dbReference>
<feature type="domain" description="Helicase HerA central" evidence="2">
    <location>
        <begin position="323"/>
        <end position="546"/>
    </location>
</feature>
<gene>
    <name evidence="5" type="ORF">UW22_C0067G0002</name>
</gene>
<dbReference type="Pfam" id="PF12696">
    <property type="entry name" value="TraG-D_C"/>
    <property type="match status" value="1"/>
</dbReference>
<accession>A0A0G1GK26</accession>
<evidence type="ECO:0000313" key="6">
    <source>
        <dbReference type="Proteomes" id="UP000034617"/>
    </source>
</evidence>
<dbReference type="EMBL" id="LCHM01000067">
    <property type="protein sequence ID" value="KKT34713.1"/>
    <property type="molecule type" value="Genomic_DNA"/>
</dbReference>
<reference evidence="5 6" key="1">
    <citation type="journal article" date="2015" name="Nature">
        <title>rRNA introns, odd ribosomes, and small enigmatic genomes across a large radiation of phyla.</title>
        <authorList>
            <person name="Brown C.T."/>
            <person name="Hug L.A."/>
            <person name="Thomas B.C."/>
            <person name="Sharon I."/>
            <person name="Castelle C.J."/>
            <person name="Singh A."/>
            <person name="Wilkins M.J."/>
            <person name="Williams K.H."/>
            <person name="Banfield J.F."/>
        </authorList>
    </citation>
    <scope>NUCLEOTIDE SEQUENCE [LARGE SCALE GENOMIC DNA]</scope>
</reference>
<dbReference type="Pfam" id="PF26449">
    <property type="entry name" value="DUF8128"/>
    <property type="match status" value="1"/>
</dbReference>
<dbReference type="InterPro" id="IPR027417">
    <property type="entry name" value="P-loop_NTPase"/>
</dbReference>
<evidence type="ECO:0000259" key="4">
    <source>
        <dbReference type="Pfam" id="PF26449"/>
    </source>
</evidence>
<feature type="domain" description="DUF8128" evidence="4">
    <location>
        <begin position="40"/>
        <end position="274"/>
    </location>
</feature>
<dbReference type="Pfam" id="PF01935">
    <property type="entry name" value="DUF87"/>
    <property type="match status" value="1"/>
</dbReference>
<dbReference type="Gene3D" id="3.40.50.300">
    <property type="entry name" value="P-loop containing nucleotide triphosphate hydrolases"/>
    <property type="match status" value="2"/>
</dbReference>
<dbReference type="Proteomes" id="UP000034617">
    <property type="component" value="Unassembled WGS sequence"/>
</dbReference>
<name>A0A0G1GK26_9BACT</name>
<dbReference type="AlphaFoldDB" id="A0A0G1GK26"/>
<dbReference type="PANTHER" id="PTHR30121:SF11">
    <property type="entry name" value="AAA+ ATPASE DOMAIN-CONTAINING PROTEIN"/>
    <property type="match status" value="1"/>
</dbReference>
<evidence type="ECO:0008006" key="7">
    <source>
        <dbReference type="Google" id="ProtNLM"/>
    </source>
</evidence>
<comment type="caution">
    <text evidence="5">The sequence shown here is derived from an EMBL/GenBank/DDBJ whole genome shotgun (WGS) entry which is preliminary data.</text>
</comment>